<comment type="caution">
    <text evidence="1">The sequence shown here is derived from an EMBL/GenBank/DDBJ whole genome shotgun (WGS) entry which is preliminary data.</text>
</comment>
<evidence type="ECO:0000313" key="2">
    <source>
        <dbReference type="Proteomes" id="UP000541810"/>
    </source>
</evidence>
<organism evidence="1 2">
    <name type="scientific">Algisphaera agarilytica</name>
    <dbReference type="NCBI Taxonomy" id="1385975"/>
    <lineage>
        <taxon>Bacteria</taxon>
        <taxon>Pseudomonadati</taxon>
        <taxon>Planctomycetota</taxon>
        <taxon>Phycisphaerae</taxon>
        <taxon>Phycisphaerales</taxon>
        <taxon>Phycisphaeraceae</taxon>
        <taxon>Algisphaera</taxon>
    </lineage>
</organism>
<reference evidence="1 2" key="1">
    <citation type="submission" date="2020-08" db="EMBL/GenBank/DDBJ databases">
        <title>Genomic Encyclopedia of Type Strains, Phase IV (KMG-IV): sequencing the most valuable type-strain genomes for metagenomic binning, comparative biology and taxonomic classification.</title>
        <authorList>
            <person name="Goeker M."/>
        </authorList>
    </citation>
    <scope>NUCLEOTIDE SEQUENCE [LARGE SCALE GENOMIC DNA]</scope>
    <source>
        <strain evidence="1 2">DSM 103725</strain>
    </source>
</reference>
<name>A0A7X0H4K7_9BACT</name>
<evidence type="ECO:0008006" key="3">
    <source>
        <dbReference type="Google" id="ProtNLM"/>
    </source>
</evidence>
<sequence>MDIFQELDSMDWQPVFFDPCTEDWTEHWSLDGLKATITHDAQGMSFSAGPVEGEDASHAVLWTKPSFEGSIKVEYEYTRLDDAVSAVNIIYLLASGSGVGPHDEDIAEWADERGVPSMRLYFNHMHTYHISYAAFNLDNDDRSQDYVRARRYLPERPEGLKGTDLPPDHFSTGLFQTGVPHQITLIKHGDELVMHATNAEQEQTFRWDTSIYPPITAGRIGLRHMWTRSSRYQDFKVSVLTVDD</sequence>
<dbReference type="RefSeq" id="WP_184676760.1">
    <property type="nucleotide sequence ID" value="NZ_JACHGY010000001.1"/>
</dbReference>
<dbReference type="AlphaFoldDB" id="A0A7X0H4K7"/>
<accession>A0A7X0H4K7</accession>
<protein>
    <recommendedName>
        <fullName evidence="3">DUF1961 family protein</fullName>
    </recommendedName>
</protein>
<gene>
    <name evidence="1" type="ORF">HNQ40_000979</name>
</gene>
<evidence type="ECO:0000313" key="1">
    <source>
        <dbReference type="EMBL" id="MBB6429173.1"/>
    </source>
</evidence>
<dbReference type="Gene3D" id="2.60.120.200">
    <property type="match status" value="1"/>
</dbReference>
<proteinExistence type="predicted"/>
<keyword evidence="2" id="KW-1185">Reference proteome</keyword>
<dbReference type="EMBL" id="JACHGY010000001">
    <property type="protein sequence ID" value="MBB6429173.1"/>
    <property type="molecule type" value="Genomic_DNA"/>
</dbReference>
<dbReference type="Proteomes" id="UP000541810">
    <property type="component" value="Unassembled WGS sequence"/>
</dbReference>